<keyword evidence="1" id="KW-0812">Transmembrane</keyword>
<organism evidence="2 3">
    <name type="scientific">Nitrosomonas stercoris</name>
    <dbReference type="NCBI Taxonomy" id="1444684"/>
    <lineage>
        <taxon>Bacteria</taxon>
        <taxon>Pseudomonadati</taxon>
        <taxon>Pseudomonadota</taxon>
        <taxon>Betaproteobacteria</taxon>
        <taxon>Nitrosomonadales</taxon>
        <taxon>Nitrosomonadaceae</taxon>
        <taxon>Nitrosomonas</taxon>
    </lineage>
</organism>
<feature type="transmembrane region" description="Helical" evidence="1">
    <location>
        <begin position="21"/>
        <end position="39"/>
    </location>
</feature>
<evidence type="ECO:0000313" key="2">
    <source>
        <dbReference type="EMBL" id="BBL35930.1"/>
    </source>
</evidence>
<evidence type="ECO:0000313" key="3">
    <source>
        <dbReference type="Proteomes" id="UP000316473"/>
    </source>
</evidence>
<keyword evidence="1" id="KW-0472">Membrane</keyword>
<reference evidence="2 3" key="1">
    <citation type="submission" date="2019-06" db="EMBL/GenBank/DDBJ databases">
        <title>Nitrosomonas stercoris KYUHI-S whole genome shotgun sequence.</title>
        <authorList>
            <person name="Nakagawa T."/>
            <person name="Tsuchiya Y."/>
            <person name="Takahashi R."/>
        </authorList>
    </citation>
    <scope>NUCLEOTIDE SEQUENCE [LARGE SCALE GENOMIC DNA]</scope>
    <source>
        <strain evidence="2 3">KYUHI-S</strain>
    </source>
</reference>
<dbReference type="AlphaFoldDB" id="A0A4Y1YP16"/>
<dbReference type="InterPro" id="IPR032314">
    <property type="entry name" value="DUF4845"/>
</dbReference>
<dbReference type="EMBL" id="AP019755">
    <property type="protein sequence ID" value="BBL35930.1"/>
    <property type="molecule type" value="Genomic_DNA"/>
</dbReference>
<evidence type="ECO:0008006" key="4">
    <source>
        <dbReference type="Google" id="ProtNLM"/>
    </source>
</evidence>
<evidence type="ECO:0000256" key="1">
    <source>
        <dbReference type="SAM" id="Phobius"/>
    </source>
</evidence>
<accession>A0A4Y1YP16</accession>
<sequence length="126" mass="13768">MYPSSCVAVSKKQQGVSLPNLLVWSGAIVILAIFGMRLIPSYIEFNAVKQTLITLANSPELRDANPREIRMAFDKRAAIDNIESVNGSDVIVDKQGGRLSLSTSYTISKPLFANFSLLIDFDATSD</sequence>
<protein>
    <recommendedName>
        <fullName evidence="4">DUF4845 domain-containing protein</fullName>
    </recommendedName>
</protein>
<dbReference type="Pfam" id="PF16137">
    <property type="entry name" value="DUF4845"/>
    <property type="match status" value="1"/>
</dbReference>
<gene>
    <name evidence="2" type="ORF">Nstercoris_02209</name>
</gene>
<dbReference type="Proteomes" id="UP000316473">
    <property type="component" value="Chromosome"/>
</dbReference>
<keyword evidence="3" id="KW-1185">Reference proteome</keyword>
<proteinExistence type="predicted"/>
<dbReference type="KEGG" id="nst:Nstercoris_02209"/>
<keyword evidence="1" id="KW-1133">Transmembrane helix</keyword>
<name>A0A4Y1YP16_9PROT</name>